<feature type="domain" description="VOC" evidence="1">
    <location>
        <begin position="4"/>
        <end position="119"/>
    </location>
</feature>
<dbReference type="KEGG" id="rub:GBA63_19900"/>
<keyword evidence="3" id="KW-1185">Reference proteome</keyword>
<dbReference type="InterPro" id="IPR004360">
    <property type="entry name" value="Glyas_Fos-R_dOase_dom"/>
</dbReference>
<dbReference type="Pfam" id="PF00903">
    <property type="entry name" value="Glyoxalase"/>
    <property type="match status" value="1"/>
</dbReference>
<dbReference type="RefSeq" id="WP_166179072.1">
    <property type="nucleotide sequence ID" value="NZ_CP045119.1"/>
</dbReference>
<sequence length="124" mass="13976">MIDALDHVQVAMPAGREEKAREFYSGLLGLRELEKPAALAARGGAWFALPDGRQLHLGVEEPYRASRKAHPAFVVPALEELARKLEAVGLAVRWDDDLAPRRRFYGEDPFGNRLEFLEPEALRR</sequence>
<name>A0A6G8QDZ1_9ACTN</name>
<accession>A0A6G8QDZ1</accession>
<dbReference type="PROSITE" id="PS51819">
    <property type="entry name" value="VOC"/>
    <property type="match status" value="1"/>
</dbReference>
<proteinExistence type="predicted"/>
<dbReference type="PANTHER" id="PTHR39175">
    <property type="entry name" value="FAMILY PROTEIN, PUTATIVE (AFU_ORTHOLOGUE AFUA_3G15060)-RELATED"/>
    <property type="match status" value="1"/>
</dbReference>
<dbReference type="EMBL" id="CP045119">
    <property type="protein sequence ID" value="QIN84662.1"/>
    <property type="molecule type" value="Genomic_DNA"/>
</dbReference>
<gene>
    <name evidence="2" type="ORF">GBA63_19900</name>
</gene>
<evidence type="ECO:0000313" key="2">
    <source>
        <dbReference type="EMBL" id="QIN84662.1"/>
    </source>
</evidence>
<reference evidence="2 3" key="1">
    <citation type="submission" date="2019-10" db="EMBL/GenBank/DDBJ databases">
        <title>Rubrobacter sp nov SCSIO 52090 isolated from a deep-sea sediment in the South China Sea.</title>
        <authorList>
            <person name="Chen R.W."/>
        </authorList>
    </citation>
    <scope>NUCLEOTIDE SEQUENCE [LARGE SCALE GENOMIC DNA]</scope>
    <source>
        <strain evidence="2 3">SCSIO 52909</strain>
    </source>
</reference>
<organism evidence="2 3">
    <name type="scientific">Rubrobacter tropicus</name>
    <dbReference type="NCBI Taxonomy" id="2653851"/>
    <lineage>
        <taxon>Bacteria</taxon>
        <taxon>Bacillati</taxon>
        <taxon>Actinomycetota</taxon>
        <taxon>Rubrobacteria</taxon>
        <taxon>Rubrobacterales</taxon>
        <taxon>Rubrobacteraceae</taxon>
        <taxon>Rubrobacter</taxon>
    </lineage>
</organism>
<evidence type="ECO:0000313" key="3">
    <source>
        <dbReference type="Proteomes" id="UP000501452"/>
    </source>
</evidence>
<dbReference type="Proteomes" id="UP000501452">
    <property type="component" value="Chromosome"/>
</dbReference>
<dbReference type="PANTHER" id="PTHR39175:SF1">
    <property type="entry name" value="FAMILY PROTEIN, PUTATIVE (AFU_ORTHOLOGUE AFUA_3G15060)-RELATED"/>
    <property type="match status" value="1"/>
</dbReference>
<dbReference type="InterPro" id="IPR029068">
    <property type="entry name" value="Glyas_Bleomycin-R_OHBP_Dase"/>
</dbReference>
<evidence type="ECO:0000259" key="1">
    <source>
        <dbReference type="PROSITE" id="PS51819"/>
    </source>
</evidence>
<protein>
    <submittedName>
        <fullName evidence="2">Glyoxalase</fullName>
    </submittedName>
</protein>
<dbReference type="InterPro" id="IPR037523">
    <property type="entry name" value="VOC_core"/>
</dbReference>
<dbReference type="AlphaFoldDB" id="A0A6G8QDZ1"/>
<dbReference type="Gene3D" id="3.10.180.10">
    <property type="entry name" value="2,3-Dihydroxybiphenyl 1,2-Dioxygenase, domain 1"/>
    <property type="match status" value="1"/>
</dbReference>
<dbReference type="SUPFAM" id="SSF54593">
    <property type="entry name" value="Glyoxalase/Bleomycin resistance protein/Dihydroxybiphenyl dioxygenase"/>
    <property type="match status" value="1"/>
</dbReference>